<evidence type="ECO:0000313" key="4">
    <source>
        <dbReference type="Proteomes" id="UP000015530"/>
    </source>
</evidence>
<name>T0KFN2_COLGC</name>
<dbReference type="HOGENOM" id="CLU_1011980_0_0_1"/>
<proteinExistence type="predicted"/>
<feature type="transmembrane region" description="Helical" evidence="2">
    <location>
        <begin position="98"/>
        <end position="118"/>
    </location>
</feature>
<comment type="caution">
    <text evidence="3">The sequence shown here is derived from an EMBL/GenBank/DDBJ whole genome shotgun (WGS) entry which is preliminary data.</text>
</comment>
<evidence type="ECO:0000256" key="1">
    <source>
        <dbReference type="SAM" id="MobiDB-lite"/>
    </source>
</evidence>
<keyword evidence="2" id="KW-0472">Membrane</keyword>
<reference evidence="4" key="1">
    <citation type="journal article" date="2013" name="Mol. Plant Microbe Interact.">
        <title>Global aspects of pacC regulation of pathogenicity genes in Colletotrichum gloeosporioides as revealed by transcriptome analysis.</title>
        <authorList>
            <person name="Alkan N."/>
            <person name="Meng X."/>
            <person name="Friedlander G."/>
            <person name="Reuveni E."/>
            <person name="Sukno S."/>
            <person name="Sherman A."/>
            <person name="Thon M."/>
            <person name="Fluhr R."/>
            <person name="Prusky D."/>
        </authorList>
    </citation>
    <scope>NUCLEOTIDE SEQUENCE [LARGE SCALE GENOMIC DNA]</scope>
    <source>
        <strain evidence="4">Cg-14</strain>
    </source>
</reference>
<dbReference type="Proteomes" id="UP000015530">
    <property type="component" value="Unassembled WGS sequence"/>
</dbReference>
<keyword evidence="2" id="KW-1133">Transmembrane helix</keyword>
<feature type="transmembrane region" description="Helical" evidence="2">
    <location>
        <begin position="130"/>
        <end position="151"/>
    </location>
</feature>
<accession>T0KFN2</accession>
<dbReference type="AlphaFoldDB" id="T0KFN2"/>
<gene>
    <name evidence="3" type="ORF">CGLO_05940</name>
</gene>
<dbReference type="SUPFAM" id="SSF103473">
    <property type="entry name" value="MFS general substrate transporter"/>
    <property type="match status" value="1"/>
</dbReference>
<dbReference type="OrthoDB" id="2847781at2759"/>
<sequence>MTPRPNETPDPDEIPGFDETHEPNETPEPSKTTGPNRTPDSNEITESNETLEINRTLESNETPELNETHESNENSEPDKDPESDKNPKSKKKKTYLKTYSSIALSVMFMLWFASAAAQDCFGEPHHTQPRWLTGTTAALGCPLAIFALVYVSHWKFVEVMKRWVSTFILGALVFLTLGSYLIGRLVPCHTSSIMPQFITAILAAAWCGIALWFSTEALRELRDEPGNDDRREKVEIISAWYFFCLNFATALIYYMYSYNPAGTAKPHWDWEEWLG</sequence>
<evidence type="ECO:0000313" key="3">
    <source>
        <dbReference type="EMBL" id="EQB54247.1"/>
    </source>
</evidence>
<feature type="transmembrane region" description="Helical" evidence="2">
    <location>
        <begin position="234"/>
        <end position="256"/>
    </location>
</feature>
<feature type="transmembrane region" description="Helical" evidence="2">
    <location>
        <begin position="163"/>
        <end position="182"/>
    </location>
</feature>
<feature type="region of interest" description="Disordered" evidence="1">
    <location>
        <begin position="1"/>
        <end position="91"/>
    </location>
</feature>
<dbReference type="InterPro" id="IPR036259">
    <property type="entry name" value="MFS_trans_sf"/>
</dbReference>
<keyword evidence="2" id="KW-0812">Transmembrane</keyword>
<evidence type="ECO:0000256" key="2">
    <source>
        <dbReference type="SAM" id="Phobius"/>
    </source>
</evidence>
<organism evidence="3 4">
    <name type="scientific">Colletotrichum gloeosporioides (strain Cg-14)</name>
    <name type="common">Anthracnose fungus</name>
    <name type="synonym">Glomerella cingulata</name>
    <dbReference type="NCBI Taxonomy" id="1237896"/>
    <lineage>
        <taxon>Eukaryota</taxon>
        <taxon>Fungi</taxon>
        <taxon>Dikarya</taxon>
        <taxon>Ascomycota</taxon>
        <taxon>Pezizomycotina</taxon>
        <taxon>Sordariomycetes</taxon>
        <taxon>Hypocreomycetidae</taxon>
        <taxon>Glomerellales</taxon>
        <taxon>Glomerellaceae</taxon>
        <taxon>Colletotrichum</taxon>
        <taxon>Colletotrichum gloeosporioides species complex</taxon>
    </lineage>
</organism>
<feature type="compositionally biased region" description="Basic and acidic residues" evidence="1">
    <location>
        <begin position="66"/>
        <end position="87"/>
    </location>
</feature>
<dbReference type="EMBL" id="AMYD01001183">
    <property type="protein sequence ID" value="EQB54247.1"/>
    <property type="molecule type" value="Genomic_DNA"/>
</dbReference>
<protein>
    <submittedName>
        <fullName evidence="3">Uncharacterized protein</fullName>
    </submittedName>
</protein>
<feature type="transmembrane region" description="Helical" evidence="2">
    <location>
        <begin position="194"/>
        <end position="213"/>
    </location>
</feature>
<feature type="compositionally biased region" description="Polar residues" evidence="1">
    <location>
        <begin position="27"/>
        <end position="65"/>
    </location>
</feature>